<keyword evidence="2 5" id="KW-0812">Transmembrane</keyword>
<dbReference type="RefSeq" id="WP_425346374.1">
    <property type="nucleotide sequence ID" value="NZ_JBGUBD010000009.1"/>
</dbReference>
<evidence type="ECO:0000256" key="4">
    <source>
        <dbReference type="ARBA" id="ARBA00023136"/>
    </source>
</evidence>
<evidence type="ECO:0000256" key="5">
    <source>
        <dbReference type="SAM" id="Phobius"/>
    </source>
</evidence>
<evidence type="ECO:0000313" key="7">
    <source>
        <dbReference type="Proteomes" id="UP001575105"/>
    </source>
</evidence>
<dbReference type="PANTHER" id="PTHR37461:SF1">
    <property type="entry name" value="ANTI-SIGMA-K FACTOR RSKA"/>
    <property type="match status" value="1"/>
</dbReference>
<dbReference type="Proteomes" id="UP001575105">
    <property type="component" value="Unassembled WGS sequence"/>
</dbReference>
<evidence type="ECO:0000256" key="3">
    <source>
        <dbReference type="ARBA" id="ARBA00022989"/>
    </source>
</evidence>
<keyword evidence="4 5" id="KW-0472">Membrane</keyword>
<dbReference type="EMBL" id="JBGUBD010000009">
    <property type="protein sequence ID" value="MFA9479449.1"/>
    <property type="molecule type" value="Genomic_DNA"/>
</dbReference>
<keyword evidence="3 5" id="KW-1133">Transmembrane helix</keyword>
<accession>A0ABV4U782</accession>
<evidence type="ECO:0000313" key="6">
    <source>
        <dbReference type="EMBL" id="MFA9479449.1"/>
    </source>
</evidence>
<evidence type="ECO:0000256" key="2">
    <source>
        <dbReference type="ARBA" id="ARBA00022692"/>
    </source>
</evidence>
<comment type="subcellular location">
    <subcellularLocation>
        <location evidence="1">Membrane</location>
        <topology evidence="1">Single-pass membrane protein</topology>
    </subcellularLocation>
</comment>
<sequence length="306" mass="33320">MSCEYSSERLMLYLAGTLEADEECAIEAHLRDGCMACEARLAEGRRVLDEIPLALEPRAVRPAVRDRLMARIAEHADEDAPAAMRLTRSEAASAASAATSVGSAGAQPTGAASGLRRWSWIGGIGACAAAAALAAGVTFTTMDRQVQRQAEAVALWQVEVEQYQKRLADSDTRTVRLEQLADMAAELYATFRSSPVEMVRMKGIDEYQDTSARLIWDRSRNVGHFVGPEGFRPPDGRRLKLWLVSGDEEALSAGTFALDESGWARFDIGMPEVDFSTFDAAYISYDDGDDADGVSKPRRVLLSGNF</sequence>
<protein>
    <submittedName>
        <fullName evidence="6">Anti-sigma factor</fullName>
    </submittedName>
</protein>
<proteinExistence type="predicted"/>
<gene>
    <name evidence="6" type="ORF">ACERK3_14260</name>
</gene>
<dbReference type="PANTHER" id="PTHR37461">
    <property type="entry name" value="ANTI-SIGMA-K FACTOR RSKA"/>
    <property type="match status" value="1"/>
</dbReference>
<dbReference type="Gene3D" id="1.10.10.1320">
    <property type="entry name" value="Anti-sigma factor, zinc-finger domain"/>
    <property type="match status" value="1"/>
</dbReference>
<organism evidence="6 7">
    <name type="scientific">Natronomicrosphaera hydrolytica</name>
    <dbReference type="NCBI Taxonomy" id="3242702"/>
    <lineage>
        <taxon>Bacteria</taxon>
        <taxon>Pseudomonadati</taxon>
        <taxon>Planctomycetota</taxon>
        <taxon>Phycisphaerae</taxon>
        <taxon>Phycisphaerales</taxon>
        <taxon>Phycisphaeraceae</taxon>
        <taxon>Natronomicrosphaera</taxon>
    </lineage>
</organism>
<feature type="transmembrane region" description="Helical" evidence="5">
    <location>
        <begin position="118"/>
        <end position="139"/>
    </location>
</feature>
<evidence type="ECO:0000256" key="1">
    <source>
        <dbReference type="ARBA" id="ARBA00004167"/>
    </source>
</evidence>
<keyword evidence="7" id="KW-1185">Reference proteome</keyword>
<dbReference type="InterPro" id="IPR041916">
    <property type="entry name" value="Anti_sigma_zinc_sf"/>
</dbReference>
<name>A0ABV4U782_9BACT</name>
<reference evidence="6 7" key="1">
    <citation type="submission" date="2024-08" db="EMBL/GenBank/DDBJ databases">
        <title>Whole-genome sequencing of halo(alkali)philic microorganisms from hypersaline lakes.</title>
        <authorList>
            <person name="Sorokin D.Y."/>
            <person name="Merkel A.Y."/>
            <person name="Messina E."/>
            <person name="Yakimov M."/>
        </authorList>
    </citation>
    <scope>NUCLEOTIDE SEQUENCE [LARGE SCALE GENOMIC DNA]</scope>
    <source>
        <strain evidence="6 7">AB-hyl4</strain>
    </source>
</reference>
<comment type="caution">
    <text evidence="6">The sequence shown here is derived from an EMBL/GenBank/DDBJ whole genome shotgun (WGS) entry which is preliminary data.</text>
</comment>
<dbReference type="InterPro" id="IPR051474">
    <property type="entry name" value="Anti-sigma-K/W_factor"/>
</dbReference>